<reference evidence="5" key="1">
    <citation type="submission" date="2022-05" db="EMBL/GenBank/DDBJ databases">
        <title>The Musa troglodytarum L. genome provides insights into the mechanism of non-climacteric behaviour and enrichment of carotenoids.</title>
        <authorList>
            <person name="Wang J."/>
        </authorList>
    </citation>
    <scope>NUCLEOTIDE SEQUENCE</scope>
    <source>
        <tissue evidence="5">Leaf</tissue>
    </source>
</reference>
<dbReference type="GO" id="GO:0010997">
    <property type="term" value="F:anaphase-promoting complex binding"/>
    <property type="evidence" value="ECO:0007669"/>
    <property type="project" value="InterPro"/>
</dbReference>
<evidence type="ECO:0000256" key="3">
    <source>
        <dbReference type="ARBA" id="ARBA00023306"/>
    </source>
</evidence>
<evidence type="ECO:0000256" key="1">
    <source>
        <dbReference type="ARBA" id="ARBA00022574"/>
    </source>
</evidence>
<dbReference type="AlphaFoldDB" id="A0A9E7EMG0"/>
<keyword evidence="1" id="KW-0853">WD repeat</keyword>
<keyword evidence="6" id="KW-1185">Reference proteome</keyword>
<evidence type="ECO:0000313" key="5">
    <source>
        <dbReference type="EMBL" id="URD78777.1"/>
    </source>
</evidence>
<gene>
    <name evidence="5" type="ORF">MUK42_26986</name>
</gene>
<name>A0A9E7EMG0_9LILI</name>
<dbReference type="PANTHER" id="PTHR19918">
    <property type="entry name" value="CELL DIVISION CYCLE 20 CDC20 FIZZY -RELATED"/>
    <property type="match status" value="1"/>
</dbReference>
<dbReference type="Gene3D" id="2.130.10.10">
    <property type="entry name" value="YVTN repeat-like/Quinoprotein amine dehydrogenase"/>
    <property type="match status" value="1"/>
</dbReference>
<dbReference type="OrthoDB" id="1589107at2759"/>
<proteinExistence type="predicted"/>
<organism evidence="5 6">
    <name type="scientific">Musa troglodytarum</name>
    <name type="common">fe'i banana</name>
    <dbReference type="NCBI Taxonomy" id="320322"/>
    <lineage>
        <taxon>Eukaryota</taxon>
        <taxon>Viridiplantae</taxon>
        <taxon>Streptophyta</taxon>
        <taxon>Embryophyta</taxon>
        <taxon>Tracheophyta</taxon>
        <taxon>Spermatophyta</taxon>
        <taxon>Magnoliopsida</taxon>
        <taxon>Liliopsida</taxon>
        <taxon>Zingiberales</taxon>
        <taxon>Musaceae</taxon>
        <taxon>Musa</taxon>
    </lineage>
</organism>
<accession>A0A9E7EMG0</accession>
<dbReference type="GO" id="GO:0005680">
    <property type="term" value="C:anaphase-promoting complex"/>
    <property type="evidence" value="ECO:0007669"/>
    <property type="project" value="TreeGrafter"/>
</dbReference>
<dbReference type="Proteomes" id="UP001055439">
    <property type="component" value="Chromosome 10"/>
</dbReference>
<feature type="region of interest" description="Disordered" evidence="4">
    <location>
        <begin position="1"/>
        <end position="42"/>
    </location>
</feature>
<protein>
    <submittedName>
        <fullName evidence="5">WD domain, G-beta repeat</fullName>
    </submittedName>
</protein>
<dbReference type="EMBL" id="CP097503">
    <property type="protein sequence ID" value="URD78777.1"/>
    <property type="molecule type" value="Genomic_DNA"/>
</dbReference>
<dbReference type="InterPro" id="IPR015943">
    <property type="entry name" value="WD40/YVTN_repeat-like_dom_sf"/>
</dbReference>
<dbReference type="PANTHER" id="PTHR19918:SF1">
    <property type="entry name" value="FIZZY-RELATED PROTEIN HOMOLOG"/>
    <property type="match status" value="1"/>
</dbReference>
<dbReference type="GO" id="GO:0031145">
    <property type="term" value="P:anaphase-promoting complex-dependent catabolic process"/>
    <property type="evidence" value="ECO:0007669"/>
    <property type="project" value="TreeGrafter"/>
</dbReference>
<dbReference type="EMBL" id="CP097503">
    <property type="protein sequence ID" value="URD78779.1"/>
    <property type="molecule type" value="Genomic_DNA"/>
</dbReference>
<evidence type="ECO:0000256" key="2">
    <source>
        <dbReference type="ARBA" id="ARBA00022737"/>
    </source>
</evidence>
<dbReference type="GO" id="GO:1990757">
    <property type="term" value="F:ubiquitin ligase activator activity"/>
    <property type="evidence" value="ECO:0007669"/>
    <property type="project" value="TreeGrafter"/>
</dbReference>
<keyword evidence="2" id="KW-0677">Repeat</keyword>
<evidence type="ECO:0000256" key="4">
    <source>
        <dbReference type="SAM" id="MobiDB-lite"/>
    </source>
</evidence>
<feature type="region of interest" description="Disordered" evidence="4">
    <location>
        <begin position="99"/>
        <end position="132"/>
    </location>
</feature>
<sequence length="263" mass="28242">MDSFSAFAFSSPRMERPSLSSTPRPSYLVETPSRALPSSCSFPRTIYSDRFIPSRIGSNFTLFDLSPSPSSSSSSDVSGREYGSGAYAALLRNALFGPDQGVAPPATPDRSAEAAGRRSSSAASSTSSSSGFSIPSRNIFRYKADVPRYSLATQFEDGLPGFPHIHPRAPRKVSPSPYKVLDAPALQDDFYLNLVDWSSHNVLAVGLAIACIFGMPAARLPSFATWVSMKVCALLDGHSVAITWPSVPTRGKFRYGMRLIVGG</sequence>
<dbReference type="InterPro" id="IPR033010">
    <property type="entry name" value="Cdc20/Fizzy"/>
</dbReference>
<dbReference type="GO" id="GO:1905786">
    <property type="term" value="P:positive regulation of anaphase-promoting complex-dependent catabolic process"/>
    <property type="evidence" value="ECO:0007669"/>
    <property type="project" value="TreeGrafter"/>
</dbReference>
<evidence type="ECO:0000313" key="6">
    <source>
        <dbReference type="Proteomes" id="UP001055439"/>
    </source>
</evidence>
<feature type="compositionally biased region" description="Low complexity" evidence="4">
    <location>
        <begin position="117"/>
        <end position="132"/>
    </location>
</feature>
<keyword evidence="3" id="KW-0131">Cell cycle</keyword>